<evidence type="ECO:0000256" key="2">
    <source>
        <dbReference type="ARBA" id="ARBA00022747"/>
    </source>
</evidence>
<keyword evidence="6" id="KW-1185">Reference proteome</keyword>
<protein>
    <submittedName>
        <fullName evidence="5">Restriction endonuclease subunit S</fullName>
    </submittedName>
</protein>
<evidence type="ECO:0000313" key="6">
    <source>
        <dbReference type="Proteomes" id="UP000613113"/>
    </source>
</evidence>
<name>A0ABR6YKU3_9BURK</name>
<dbReference type="RefSeq" id="WP_186862146.1">
    <property type="nucleotide sequence ID" value="NZ_JACOGC010000002.1"/>
</dbReference>
<organism evidence="5 6">
    <name type="scientific">Undibacterium griseum</name>
    <dbReference type="NCBI Taxonomy" id="2762295"/>
    <lineage>
        <taxon>Bacteria</taxon>
        <taxon>Pseudomonadati</taxon>
        <taxon>Pseudomonadota</taxon>
        <taxon>Betaproteobacteria</taxon>
        <taxon>Burkholderiales</taxon>
        <taxon>Oxalobacteraceae</taxon>
        <taxon>Undibacterium</taxon>
    </lineage>
</organism>
<dbReference type="Gene3D" id="3.90.220.20">
    <property type="entry name" value="DNA methylase specificity domains"/>
    <property type="match status" value="2"/>
</dbReference>
<keyword evidence="5" id="KW-0540">Nuclease</keyword>
<evidence type="ECO:0000313" key="5">
    <source>
        <dbReference type="EMBL" id="MBC3884511.1"/>
    </source>
</evidence>
<comment type="caution">
    <text evidence="5">The sequence shown here is derived from an EMBL/GenBank/DDBJ whole genome shotgun (WGS) entry which is preliminary data.</text>
</comment>
<feature type="domain" description="Type I restriction modification DNA specificity" evidence="4">
    <location>
        <begin position="7"/>
        <end position="182"/>
    </location>
</feature>
<dbReference type="CDD" id="cd17252">
    <property type="entry name" value="RMtype1_S_EcoKI-TRD1-CR1_like"/>
    <property type="match status" value="1"/>
</dbReference>
<gene>
    <name evidence="5" type="ORF">H8K27_05140</name>
</gene>
<keyword evidence="2" id="KW-0680">Restriction system</keyword>
<keyword evidence="5" id="KW-0378">Hydrolase</keyword>
<keyword evidence="3" id="KW-0238">DNA-binding</keyword>
<keyword evidence="5" id="KW-0255">Endonuclease</keyword>
<sequence length="400" mass="45001">MSFPIAKLGEVIEFIRGITFKPEDTVKPFSANSVIVMRTKNIQVNGLDTDDLIAVHESFARREEQILRPGDLLMSSANSFELVGKTSYVNDLGYKSTAGGFISIVRGIDLKIDSRYLYHWITAPKIQLQIRLCGRQTTNISNLDVHRFKELEIPVPPLTEQKRIAAILDKADSMRRKRQQAIKLADEFLRAVFLEMFGDPVTNSKGWPIGSIRELASSVSYGTSEKAHETIGEFPVLRMMNITYEGKWDFISLKYIDLDEKGKEKYLVSPGDLLFNRTNSKELVGKTAVYERTVPMAYAGYLIRLRTNELANPYYIAAYLNSAHGKMTLLNMCKSIVGMANINAQELQDIKICIPPIELQNKFAAITSAVSAHEKRMADTHAEMDALFQSLSQKAFSGQL</sequence>
<evidence type="ECO:0000259" key="4">
    <source>
        <dbReference type="Pfam" id="PF01420"/>
    </source>
</evidence>
<dbReference type="InterPro" id="IPR044946">
    <property type="entry name" value="Restrct_endonuc_typeI_TRD_sf"/>
</dbReference>
<accession>A0ABR6YKU3</accession>
<comment type="similarity">
    <text evidence="1">Belongs to the type-I restriction system S methylase family.</text>
</comment>
<evidence type="ECO:0000256" key="3">
    <source>
        <dbReference type="ARBA" id="ARBA00023125"/>
    </source>
</evidence>
<feature type="domain" description="Type I restriction modification DNA specificity" evidence="4">
    <location>
        <begin position="206"/>
        <end position="372"/>
    </location>
</feature>
<dbReference type="InterPro" id="IPR000055">
    <property type="entry name" value="Restrct_endonuc_typeI_TRD"/>
</dbReference>
<dbReference type="SUPFAM" id="SSF116734">
    <property type="entry name" value="DNA methylase specificity domain"/>
    <property type="match status" value="2"/>
</dbReference>
<dbReference type="PANTHER" id="PTHR30408:SF12">
    <property type="entry name" value="TYPE I RESTRICTION ENZYME MJAVIII SPECIFICITY SUBUNIT"/>
    <property type="match status" value="1"/>
</dbReference>
<dbReference type="PANTHER" id="PTHR30408">
    <property type="entry name" value="TYPE-1 RESTRICTION ENZYME ECOKI SPECIFICITY PROTEIN"/>
    <property type="match status" value="1"/>
</dbReference>
<dbReference type="Pfam" id="PF01420">
    <property type="entry name" value="Methylase_S"/>
    <property type="match status" value="2"/>
</dbReference>
<dbReference type="InterPro" id="IPR052021">
    <property type="entry name" value="Type-I_RS_S_subunit"/>
</dbReference>
<dbReference type="EMBL" id="JACOGC010000002">
    <property type="protein sequence ID" value="MBC3884511.1"/>
    <property type="molecule type" value="Genomic_DNA"/>
</dbReference>
<dbReference type="CDD" id="cd17524">
    <property type="entry name" value="RMtype1_S_EcoUTORF5051P-TRD2-CR2_like"/>
    <property type="match status" value="1"/>
</dbReference>
<evidence type="ECO:0000256" key="1">
    <source>
        <dbReference type="ARBA" id="ARBA00010923"/>
    </source>
</evidence>
<reference evidence="5 6" key="1">
    <citation type="submission" date="2020-08" db="EMBL/GenBank/DDBJ databases">
        <title>Novel species isolated from subtropical streams in China.</title>
        <authorList>
            <person name="Lu H."/>
        </authorList>
    </citation>
    <scope>NUCLEOTIDE SEQUENCE [LARGE SCALE GENOMIC DNA]</scope>
    <source>
        <strain evidence="5 6">FT31W</strain>
    </source>
</reference>
<dbReference type="GO" id="GO:0004519">
    <property type="term" value="F:endonuclease activity"/>
    <property type="evidence" value="ECO:0007669"/>
    <property type="project" value="UniProtKB-KW"/>
</dbReference>
<proteinExistence type="inferred from homology"/>
<dbReference type="Proteomes" id="UP000613113">
    <property type="component" value="Unassembled WGS sequence"/>
</dbReference>